<dbReference type="Pfam" id="PF01235">
    <property type="entry name" value="Na_Ala_symp"/>
    <property type="match status" value="1"/>
</dbReference>
<dbReference type="PANTHER" id="PTHR30330:SF1">
    <property type="entry name" value="AMINO-ACID CARRIER PROTEIN ALST"/>
    <property type="match status" value="1"/>
</dbReference>
<keyword evidence="7 8" id="KW-0472">Membrane</keyword>
<dbReference type="Proteomes" id="UP000065641">
    <property type="component" value="Chromosome"/>
</dbReference>
<accession>A0A0S2KGF0</accession>
<keyword evidence="9" id="KW-0328">Glycosyltransferase</keyword>
<proteinExistence type="inferred from homology"/>
<keyword evidence="6 8" id="KW-1133">Transmembrane helix</keyword>
<dbReference type="PROSITE" id="PS00873">
    <property type="entry name" value="NA_ALANINE_SYMP"/>
    <property type="match status" value="1"/>
</dbReference>
<evidence type="ECO:0000256" key="5">
    <source>
        <dbReference type="ARBA" id="ARBA00022692"/>
    </source>
</evidence>
<dbReference type="EMBL" id="CP013189">
    <property type="protein sequence ID" value="ALO47384.1"/>
    <property type="molecule type" value="Genomic_DNA"/>
</dbReference>
<dbReference type="OrthoDB" id="9806926at2"/>
<evidence type="ECO:0000313" key="10">
    <source>
        <dbReference type="Proteomes" id="UP000065641"/>
    </source>
</evidence>
<dbReference type="InterPro" id="IPR001463">
    <property type="entry name" value="Na/Ala_symport"/>
</dbReference>
<reference evidence="9 10" key="1">
    <citation type="submission" date="2015-11" db="EMBL/GenBank/DDBJ databases">
        <authorList>
            <person name="Zhang Y."/>
            <person name="Guo Z."/>
        </authorList>
    </citation>
    <scope>NUCLEOTIDE SEQUENCE [LARGE SCALE GENOMIC DNA]</scope>
    <source>
        <strain evidence="9 10">KCTC 32221</strain>
    </source>
</reference>
<keyword evidence="3 8" id="KW-0813">Transport</keyword>
<dbReference type="KEGG" id="pspi:PS2015_2752"/>
<feature type="transmembrane region" description="Helical" evidence="8">
    <location>
        <begin position="386"/>
        <end position="412"/>
    </location>
</feature>
<keyword evidence="8" id="KW-0769">Symport</keyword>
<dbReference type="STRING" id="1249552.PS2015_2752"/>
<feature type="transmembrane region" description="Helical" evidence="8">
    <location>
        <begin position="331"/>
        <end position="354"/>
    </location>
</feature>
<comment type="subcellular location">
    <subcellularLocation>
        <location evidence="8">Cell inner membrane</location>
        <topology evidence="8">Multi-pass membrane protein</topology>
    </subcellularLocation>
    <subcellularLocation>
        <location evidence="1">Cell membrane</location>
        <topology evidence="1">Multi-pass membrane protein</topology>
    </subcellularLocation>
</comment>
<dbReference type="PATRIC" id="fig|1249552.3.peg.2773"/>
<dbReference type="NCBIfam" id="TIGR00835">
    <property type="entry name" value="agcS"/>
    <property type="match status" value="1"/>
</dbReference>
<comment type="caution">
    <text evidence="8">Lacks conserved residue(s) required for the propagation of feature annotation.</text>
</comment>
<protein>
    <submittedName>
        <fullName evidence="9">Amidophosphoribosyltransferase</fullName>
    </submittedName>
</protein>
<evidence type="ECO:0000256" key="7">
    <source>
        <dbReference type="ARBA" id="ARBA00023136"/>
    </source>
</evidence>
<dbReference type="GO" id="GO:0005886">
    <property type="term" value="C:plasma membrane"/>
    <property type="evidence" value="ECO:0007669"/>
    <property type="project" value="UniProtKB-SubCell"/>
</dbReference>
<feature type="transmembrane region" description="Helical" evidence="8">
    <location>
        <begin position="12"/>
        <end position="35"/>
    </location>
</feature>
<feature type="transmembrane region" description="Helical" evidence="8">
    <location>
        <begin position="41"/>
        <end position="61"/>
    </location>
</feature>
<gene>
    <name evidence="9" type="ORF">PS2015_2752</name>
</gene>
<organism evidence="9 10">
    <name type="scientific">Pseudohongiella spirulinae</name>
    <dbReference type="NCBI Taxonomy" id="1249552"/>
    <lineage>
        <taxon>Bacteria</taxon>
        <taxon>Pseudomonadati</taxon>
        <taxon>Pseudomonadota</taxon>
        <taxon>Gammaproteobacteria</taxon>
        <taxon>Pseudomonadales</taxon>
        <taxon>Pseudohongiellaceae</taxon>
        <taxon>Pseudohongiella</taxon>
    </lineage>
</organism>
<keyword evidence="4" id="KW-1003">Cell membrane</keyword>
<feature type="transmembrane region" description="Helical" evidence="8">
    <location>
        <begin position="433"/>
        <end position="458"/>
    </location>
</feature>
<feature type="transmembrane region" description="Helical" evidence="8">
    <location>
        <begin position="269"/>
        <end position="293"/>
    </location>
</feature>
<feature type="transmembrane region" description="Helical" evidence="8">
    <location>
        <begin position="119"/>
        <end position="138"/>
    </location>
</feature>
<feature type="transmembrane region" description="Helical" evidence="8">
    <location>
        <begin position="82"/>
        <end position="99"/>
    </location>
</feature>
<comment type="similarity">
    <text evidence="2 8">Belongs to the alanine or glycine:cation symporter (AGCS) (TC 2.A.25) family.</text>
</comment>
<name>A0A0S2KGF0_9GAMM</name>
<evidence type="ECO:0000313" key="9">
    <source>
        <dbReference type="EMBL" id="ALO47384.1"/>
    </source>
</evidence>
<dbReference type="AlphaFoldDB" id="A0A0S2KGF0"/>
<sequence>MQELFDRINQFFAFIGPISDAVWAFPTQLGWYAAIPLLGQLSMPVLLLVGMGIWFTWRTALVQKMAFSVAVPVMLNKHQSSDGISSLAAFMLGLAMRAGPGNIVGVTGAITVGGPGALFWMWVAALFGMSTAFVESVLAQLFKERNKHDFVGGLPFYGRRILGNRRWVGLFLSIAFITYALFNLPAQTFNIFTALGMMVDSTTGQTSDRQSALYVGIAIVLVCSCAWLIFGGIRRVTAYTNVLVPVMATAFCGISLLVILINFPLIPSFFAMVVQGAIAPDALFGGAMGVALAEGVRRGLMSNEAGQGTITMAAAAADNTHPCEQGFVQSLGVFIDTLVICTLTGFIVVLAHLWSDSASSAEWAAASASRIGTYMDSVQALLPGSISAAVVIILSACYALFAFTTLLGMISFAEISANFISRAPHFINSIRILGALVFVPFGAMTVLAGLELGNLWAITDLTNIVMVYLNIPILMLGAPLVYKALAHYRQTSGGRFVSADVLGVDTDYWTDDQPVQK</sequence>
<dbReference type="PRINTS" id="PR00175">
    <property type="entry name" value="NAALASMPORT"/>
</dbReference>
<keyword evidence="8" id="KW-0997">Cell inner membrane</keyword>
<keyword evidence="9" id="KW-0808">Transferase</keyword>
<evidence type="ECO:0000256" key="2">
    <source>
        <dbReference type="ARBA" id="ARBA00009261"/>
    </source>
</evidence>
<dbReference type="PANTHER" id="PTHR30330">
    <property type="entry name" value="AGSS FAMILY TRANSPORTER, SODIUM-ALANINE"/>
    <property type="match status" value="1"/>
</dbReference>
<evidence type="ECO:0000256" key="1">
    <source>
        <dbReference type="ARBA" id="ARBA00004651"/>
    </source>
</evidence>
<dbReference type="GO" id="GO:0016757">
    <property type="term" value="F:glycosyltransferase activity"/>
    <property type="evidence" value="ECO:0007669"/>
    <property type="project" value="UniProtKB-KW"/>
</dbReference>
<keyword evidence="10" id="KW-1185">Reference proteome</keyword>
<dbReference type="RefSeq" id="WP_058022778.1">
    <property type="nucleotide sequence ID" value="NZ_CP013189.1"/>
</dbReference>
<evidence type="ECO:0000256" key="6">
    <source>
        <dbReference type="ARBA" id="ARBA00022989"/>
    </source>
</evidence>
<feature type="transmembrane region" description="Helical" evidence="8">
    <location>
        <begin position="212"/>
        <end position="230"/>
    </location>
</feature>
<dbReference type="GO" id="GO:0005283">
    <property type="term" value="F:amino acid:sodium symporter activity"/>
    <property type="evidence" value="ECO:0007669"/>
    <property type="project" value="InterPro"/>
</dbReference>
<feature type="transmembrane region" description="Helical" evidence="8">
    <location>
        <begin position="167"/>
        <end position="192"/>
    </location>
</feature>
<evidence type="ECO:0000256" key="3">
    <source>
        <dbReference type="ARBA" id="ARBA00022448"/>
    </source>
</evidence>
<feature type="transmembrane region" description="Helical" evidence="8">
    <location>
        <begin position="242"/>
        <end position="263"/>
    </location>
</feature>
<evidence type="ECO:0000256" key="8">
    <source>
        <dbReference type="RuleBase" id="RU363064"/>
    </source>
</evidence>
<keyword evidence="5 8" id="KW-0812">Transmembrane</keyword>
<evidence type="ECO:0000256" key="4">
    <source>
        <dbReference type="ARBA" id="ARBA00022475"/>
    </source>
</evidence>
<feature type="transmembrane region" description="Helical" evidence="8">
    <location>
        <begin position="464"/>
        <end position="485"/>
    </location>
</feature>